<dbReference type="Proteomes" id="UP000054549">
    <property type="component" value="Unassembled WGS sequence"/>
</dbReference>
<reference evidence="5 6" key="1">
    <citation type="submission" date="2014-04" db="EMBL/GenBank/DDBJ databases">
        <title>Evolutionary Origins and Diversification of the Mycorrhizal Mutualists.</title>
        <authorList>
            <consortium name="DOE Joint Genome Institute"/>
            <consortium name="Mycorrhizal Genomics Consortium"/>
            <person name="Kohler A."/>
            <person name="Kuo A."/>
            <person name="Nagy L.G."/>
            <person name="Floudas D."/>
            <person name="Copeland A."/>
            <person name="Barry K.W."/>
            <person name="Cichocki N."/>
            <person name="Veneault-Fourrey C."/>
            <person name="LaButti K."/>
            <person name="Lindquist E.A."/>
            <person name="Lipzen A."/>
            <person name="Lundell T."/>
            <person name="Morin E."/>
            <person name="Murat C."/>
            <person name="Riley R."/>
            <person name="Ohm R."/>
            <person name="Sun H."/>
            <person name="Tunlid A."/>
            <person name="Henrissat B."/>
            <person name="Grigoriev I.V."/>
            <person name="Hibbett D.S."/>
            <person name="Martin F."/>
        </authorList>
    </citation>
    <scope>NUCLEOTIDE SEQUENCE [LARGE SCALE GENOMIC DNA]</scope>
    <source>
        <strain evidence="5 6">Koide BX008</strain>
    </source>
</reference>
<dbReference type="Gene3D" id="1.25.10.10">
    <property type="entry name" value="Leucine-rich Repeat Variant"/>
    <property type="match status" value="1"/>
</dbReference>
<proteinExistence type="inferred from homology"/>
<keyword evidence="2" id="KW-0677">Repeat</keyword>
<dbReference type="PANTHER" id="PTHR19316:SF18">
    <property type="entry name" value="HSP70-BINDING PROTEIN 1"/>
    <property type="match status" value="1"/>
</dbReference>
<dbReference type="InParanoid" id="A0A0C2WSJ1"/>
<feature type="domain" description="Nucleotide exchange factor Fes1" evidence="4">
    <location>
        <begin position="1"/>
        <end position="78"/>
    </location>
</feature>
<dbReference type="STRING" id="946122.A0A0C2WSJ1"/>
<dbReference type="Pfam" id="PF08609">
    <property type="entry name" value="Fes1"/>
    <property type="match status" value="1"/>
</dbReference>
<comment type="similarity">
    <text evidence="1">Belongs to the FES1 family.</text>
</comment>
<evidence type="ECO:0000256" key="1">
    <source>
        <dbReference type="ARBA" id="ARBA00011045"/>
    </source>
</evidence>
<dbReference type="EMBL" id="KN818248">
    <property type="protein sequence ID" value="KIL64657.1"/>
    <property type="molecule type" value="Genomic_DNA"/>
</dbReference>
<accession>A0A0C2WSJ1</accession>
<feature type="region of interest" description="Disordered" evidence="3">
    <location>
        <begin position="204"/>
        <end position="238"/>
    </location>
</feature>
<dbReference type="PANTHER" id="PTHR19316">
    <property type="entry name" value="PROTEIN FOLDING REGULATOR"/>
    <property type="match status" value="1"/>
</dbReference>
<evidence type="ECO:0000313" key="5">
    <source>
        <dbReference type="EMBL" id="KIL64657.1"/>
    </source>
</evidence>
<dbReference type="AlphaFoldDB" id="A0A0C2WSJ1"/>
<dbReference type="GO" id="GO:0005783">
    <property type="term" value="C:endoplasmic reticulum"/>
    <property type="evidence" value="ECO:0007669"/>
    <property type="project" value="TreeGrafter"/>
</dbReference>
<dbReference type="InterPro" id="IPR016024">
    <property type="entry name" value="ARM-type_fold"/>
</dbReference>
<keyword evidence="6" id="KW-1185">Reference proteome</keyword>
<evidence type="ECO:0000256" key="2">
    <source>
        <dbReference type="ARBA" id="ARBA00022737"/>
    </source>
</evidence>
<dbReference type="HOGENOM" id="CLU_046722_0_0_1"/>
<evidence type="ECO:0000313" key="6">
    <source>
        <dbReference type="Proteomes" id="UP000054549"/>
    </source>
</evidence>
<organism evidence="5 6">
    <name type="scientific">Amanita muscaria (strain Koide BX008)</name>
    <dbReference type="NCBI Taxonomy" id="946122"/>
    <lineage>
        <taxon>Eukaryota</taxon>
        <taxon>Fungi</taxon>
        <taxon>Dikarya</taxon>
        <taxon>Basidiomycota</taxon>
        <taxon>Agaricomycotina</taxon>
        <taxon>Agaricomycetes</taxon>
        <taxon>Agaricomycetidae</taxon>
        <taxon>Agaricales</taxon>
        <taxon>Pluteineae</taxon>
        <taxon>Amanitaceae</taxon>
        <taxon>Amanita</taxon>
    </lineage>
</organism>
<dbReference type="InterPro" id="IPR050693">
    <property type="entry name" value="Hsp70_NEF-Inhibitors"/>
</dbReference>
<name>A0A0C2WSJ1_AMAMK</name>
<dbReference type="GO" id="GO:0000774">
    <property type="term" value="F:adenyl-nucleotide exchange factor activity"/>
    <property type="evidence" value="ECO:0007669"/>
    <property type="project" value="TreeGrafter"/>
</dbReference>
<feature type="compositionally biased region" description="Low complexity" evidence="3">
    <location>
        <begin position="223"/>
        <end position="233"/>
    </location>
</feature>
<gene>
    <name evidence="5" type="ORF">M378DRAFT_163129</name>
</gene>
<sequence>MQSLLTWGIQNSTSADVPENRQKLDPEIIDMILGRPDSELMKQALAIATDVNMSEDDRLDALDQFEMLIEQIDNANNLQKLQMWEPLQTLLTADASSQALKAAVLWIIGTALQNNPSAQDDYMQYHPLPHLLNFLTPTAESTLLSRSKAMYALSGLLKHNAPAVDALGSEGWNRMREALQDPDIGVRRKAMFLLSALLIPNEHSSSPNFRPNLHGPGSPPPTSSSDADGGDPAVSHANTQPIHANSHAAHLFNPGRTSTSRQTFQALQKYGILDAIISGLAHPVPFGEDGDQEGPDHDFEEKGIRLLYTYLVSCHGQLTEEQRKTLESWISDQLKSAGSETALAERWSLDSSELKKLLDSTRA</sequence>
<dbReference type="SUPFAM" id="SSF48371">
    <property type="entry name" value="ARM repeat"/>
    <property type="match status" value="1"/>
</dbReference>
<dbReference type="InterPro" id="IPR011989">
    <property type="entry name" value="ARM-like"/>
</dbReference>
<dbReference type="InterPro" id="IPR013918">
    <property type="entry name" value="Nucleotide_exch_fac_Fes1"/>
</dbReference>
<protein>
    <recommendedName>
        <fullName evidence="4">Nucleotide exchange factor Fes1 domain-containing protein</fullName>
    </recommendedName>
</protein>
<dbReference type="OrthoDB" id="10250458at2759"/>
<evidence type="ECO:0000256" key="3">
    <source>
        <dbReference type="SAM" id="MobiDB-lite"/>
    </source>
</evidence>
<dbReference type="FunCoup" id="A0A0C2WSJ1">
    <property type="interactions" value="339"/>
</dbReference>
<evidence type="ECO:0000259" key="4">
    <source>
        <dbReference type="Pfam" id="PF08609"/>
    </source>
</evidence>